<evidence type="ECO:0000259" key="2">
    <source>
        <dbReference type="SMART" id="SM00278"/>
    </source>
</evidence>
<sequence length="315" mass="33318">MANRVFYDNDVVDDSQTRPVVESFGFGTVSHPVFSPLSHPVFKDEEAFCDSEQTGETSDGPLFNTTPITGVETRQEHNAIAARSEAGRRHRWQWLIWTGILVFGLGSGAGLGMGLSHARTMVAPSNRAVDVSADTGFKVVSNDIIVDVKGDVKKPGLVHVAANARVKDVIDAAGGFVHQEDSVAVNLAALVDDGQEIVVPDVMGDDAAVAGSASSVEEGSTRPRPGQVASAVATADVGTQPNMKIDLNTADAQTLQTLPGIGPSKASAILAFRQQYGRFQSVDALQKVKGIGPVTYQRIAQYVVVLPPSNQSAKR</sequence>
<dbReference type="GO" id="GO:0006281">
    <property type="term" value="P:DNA repair"/>
    <property type="evidence" value="ECO:0007669"/>
    <property type="project" value="InterPro"/>
</dbReference>
<feature type="domain" description="Helix-hairpin-helix DNA-binding motif class 1" evidence="2">
    <location>
        <begin position="253"/>
        <end position="272"/>
    </location>
</feature>
<dbReference type="GO" id="GO:0003677">
    <property type="term" value="F:DNA binding"/>
    <property type="evidence" value="ECO:0007669"/>
    <property type="project" value="InterPro"/>
</dbReference>
<reference evidence="3 4" key="1">
    <citation type="submission" date="2021-02" db="EMBL/GenBank/DDBJ databases">
        <title>Alicyclobacillus curvatus sp. nov. and Alicyclobacillus mengziensis sp. nov., two acidophilic bacteria isolated from acid mine drainage.</title>
        <authorList>
            <person name="Huang Y."/>
        </authorList>
    </citation>
    <scope>NUCLEOTIDE SEQUENCE [LARGE SCALE GENOMIC DNA]</scope>
    <source>
        <strain evidence="3 4">S30H14</strain>
    </source>
</reference>
<dbReference type="Gene3D" id="1.10.150.320">
    <property type="entry name" value="Photosystem II 12 kDa extrinsic protein"/>
    <property type="match status" value="1"/>
</dbReference>
<name>A0A9X7Z4M5_9BACL</name>
<dbReference type="SMART" id="SM00278">
    <property type="entry name" value="HhH1"/>
    <property type="match status" value="2"/>
</dbReference>
<dbReference type="Proteomes" id="UP000663505">
    <property type="component" value="Chromosome"/>
</dbReference>
<dbReference type="PANTHER" id="PTHR21180:SF32">
    <property type="entry name" value="ENDONUCLEASE_EXONUCLEASE_PHOSPHATASE FAMILY DOMAIN-CONTAINING PROTEIN 1"/>
    <property type="match status" value="1"/>
</dbReference>
<dbReference type="GO" id="GO:0015627">
    <property type="term" value="C:type II protein secretion system complex"/>
    <property type="evidence" value="ECO:0007669"/>
    <property type="project" value="TreeGrafter"/>
</dbReference>
<keyword evidence="1" id="KW-1133">Transmembrane helix</keyword>
<feature type="transmembrane region" description="Helical" evidence="1">
    <location>
        <begin position="94"/>
        <end position="115"/>
    </location>
</feature>
<evidence type="ECO:0000313" key="3">
    <source>
        <dbReference type="EMBL" id="QSO46129.1"/>
    </source>
</evidence>
<evidence type="ECO:0000313" key="4">
    <source>
        <dbReference type="Proteomes" id="UP000663505"/>
    </source>
</evidence>
<dbReference type="RefSeq" id="WP_206655499.1">
    <property type="nucleotide sequence ID" value="NZ_CP071182.1"/>
</dbReference>
<evidence type="ECO:0000256" key="1">
    <source>
        <dbReference type="SAM" id="Phobius"/>
    </source>
</evidence>
<dbReference type="NCBIfam" id="TIGR00426">
    <property type="entry name" value="competence protein ComEA helix-hairpin-helix repeat region"/>
    <property type="match status" value="1"/>
</dbReference>
<gene>
    <name evidence="3" type="ORF">JZ786_16605</name>
</gene>
<dbReference type="GO" id="GO:0015628">
    <property type="term" value="P:protein secretion by the type II secretion system"/>
    <property type="evidence" value="ECO:0007669"/>
    <property type="project" value="TreeGrafter"/>
</dbReference>
<dbReference type="SUPFAM" id="SSF47781">
    <property type="entry name" value="RuvA domain 2-like"/>
    <property type="match status" value="1"/>
</dbReference>
<dbReference type="Pfam" id="PF10531">
    <property type="entry name" value="SLBB"/>
    <property type="match status" value="1"/>
</dbReference>
<dbReference type="InterPro" id="IPR010994">
    <property type="entry name" value="RuvA_2-like"/>
</dbReference>
<organism evidence="3 4">
    <name type="scientific">Alicyclobacillus mengziensis</name>
    <dbReference type="NCBI Taxonomy" id="2931921"/>
    <lineage>
        <taxon>Bacteria</taxon>
        <taxon>Bacillati</taxon>
        <taxon>Bacillota</taxon>
        <taxon>Bacilli</taxon>
        <taxon>Bacillales</taxon>
        <taxon>Alicyclobacillaceae</taxon>
        <taxon>Alicyclobacillus</taxon>
    </lineage>
</organism>
<keyword evidence="1" id="KW-0472">Membrane</keyword>
<dbReference type="Pfam" id="PF12836">
    <property type="entry name" value="HHH_3"/>
    <property type="match status" value="1"/>
</dbReference>
<dbReference type="InterPro" id="IPR003583">
    <property type="entry name" value="Hlx-hairpin-Hlx_DNA-bd_motif"/>
</dbReference>
<keyword evidence="1" id="KW-0812">Transmembrane</keyword>
<dbReference type="KEGG" id="afx:JZ786_16605"/>
<proteinExistence type="predicted"/>
<dbReference type="InterPro" id="IPR051675">
    <property type="entry name" value="Endo/Exo/Phosphatase_dom_1"/>
</dbReference>
<dbReference type="InterPro" id="IPR019554">
    <property type="entry name" value="Soluble_ligand-bd"/>
</dbReference>
<keyword evidence="4" id="KW-1185">Reference proteome</keyword>
<dbReference type="InterPro" id="IPR004509">
    <property type="entry name" value="Competence_ComEA_HhH"/>
</dbReference>
<accession>A0A9X7Z4M5</accession>
<dbReference type="PANTHER" id="PTHR21180">
    <property type="entry name" value="ENDONUCLEASE/EXONUCLEASE/PHOSPHATASE FAMILY DOMAIN-CONTAINING PROTEIN 1"/>
    <property type="match status" value="1"/>
</dbReference>
<dbReference type="EMBL" id="CP071182">
    <property type="protein sequence ID" value="QSO46129.1"/>
    <property type="molecule type" value="Genomic_DNA"/>
</dbReference>
<dbReference type="AlphaFoldDB" id="A0A9X7Z4M5"/>
<protein>
    <submittedName>
        <fullName evidence="3">Helix-hairpin-helix domain-containing protein</fullName>
    </submittedName>
</protein>
<feature type="domain" description="Helix-hairpin-helix DNA-binding motif class 1" evidence="2">
    <location>
        <begin position="283"/>
        <end position="302"/>
    </location>
</feature>